<dbReference type="InterPro" id="IPR049828">
    <property type="entry name" value="DgcJ_diguan"/>
</dbReference>
<dbReference type="InterPro" id="IPR050469">
    <property type="entry name" value="Diguanylate_Cyclase"/>
</dbReference>
<gene>
    <name evidence="8" type="ORF">HV183_10575</name>
</gene>
<dbReference type="NCBIfam" id="TIGR00254">
    <property type="entry name" value="GGDEF"/>
    <property type="match status" value="1"/>
</dbReference>
<dbReference type="PANTHER" id="PTHR45138:SF22">
    <property type="entry name" value="DIGUANYLATE CYCLASE DGCJ-RELATED"/>
    <property type="match status" value="1"/>
</dbReference>
<comment type="pathway">
    <text evidence="2">Purine metabolism; 3',5'-cyclic di-GMP biosynthesis.</text>
</comment>
<sequence>MKFHHKALRHFISVSVIVLTSSFLVYELIASDRAMNAYMRYVIEKADSSFLYDKYTNQSIAAHLMRRFSSPKAPVSAEQRKALCQAFEHVNGTYGLNLTSHSYLPLRGTLQTHSANCIEQLDDIFLLPAFDQAVNVNRELVDYGHGLATLEYKFRYYIDLNNNYIYFYNLINSNQFTMNHWSFLQKGTLGIHQNDIDDVFTGRTVISSIYEDDLTQEKVMSFITPVYYAGKLKGVVMVDVNKDNLRHIFYTSDRPLVWRYLNVTLSDVSSGKEIVINQSESNLFQYVQYVNDIPGGIRITLSLDLMYFIVSSWKIFAFYLLATALLLNLVRTHFRLYHNVRRENISDAMTGLYNRKILTPTLEQRLQQLVNAGTRVTFIAIDCDKLKTINDTLGHQEGDRIITILAKAIQNAIRKSDYAIRLGGDEFCMILIDYPAELTPQLLERIDENLHIIAPGTSVSFSAGIYNMQPGDTINDAYKASDAQLYLNKQKKHSRS</sequence>
<comment type="catalytic activity">
    <reaction evidence="5">
        <text>2 GTP = 3',3'-c-di-GMP + 2 diphosphate</text>
        <dbReference type="Rhea" id="RHEA:24898"/>
        <dbReference type="ChEBI" id="CHEBI:33019"/>
        <dbReference type="ChEBI" id="CHEBI:37565"/>
        <dbReference type="ChEBI" id="CHEBI:58805"/>
        <dbReference type="EC" id="2.7.7.65"/>
    </reaction>
</comment>
<dbReference type="GO" id="GO:0005525">
    <property type="term" value="F:GTP binding"/>
    <property type="evidence" value="ECO:0007669"/>
    <property type="project" value="UniProtKB-KW"/>
</dbReference>
<dbReference type="Pfam" id="PF17155">
    <property type="entry name" value="GAPES1"/>
    <property type="match status" value="1"/>
</dbReference>
<dbReference type="InterPro" id="IPR029787">
    <property type="entry name" value="Nucleotide_cyclase"/>
</dbReference>
<dbReference type="Pfam" id="PF00990">
    <property type="entry name" value="GGDEF"/>
    <property type="match status" value="1"/>
</dbReference>
<dbReference type="InterPro" id="IPR043128">
    <property type="entry name" value="Rev_trsase/Diguanyl_cyclase"/>
</dbReference>
<reference evidence="9" key="1">
    <citation type="submission" date="2020-06" db="EMBL/GenBank/DDBJ databases">
        <title>REHAB project genomes.</title>
        <authorList>
            <person name="Shaw L.P."/>
        </authorList>
    </citation>
    <scope>NUCLEOTIDE SEQUENCE [LARGE SCALE GENOMIC DNA]</scope>
    <source>
        <strain evidence="9">RHBSTW-00398</strain>
    </source>
</reference>
<name>A0AAE7KYN4_CITFR</name>
<evidence type="ECO:0000256" key="1">
    <source>
        <dbReference type="ARBA" id="ARBA00001946"/>
    </source>
</evidence>
<dbReference type="EMBL" id="CP055538">
    <property type="protein sequence ID" value="QLO13842.1"/>
    <property type="molecule type" value="Genomic_DNA"/>
</dbReference>
<dbReference type="AlphaFoldDB" id="A0AAE7KYN4"/>
<protein>
    <recommendedName>
        <fullName evidence="3">diguanylate cyclase</fullName>
        <ecNumber evidence="3">2.7.7.65</ecNumber>
    </recommendedName>
</protein>
<dbReference type="GO" id="GO:0052621">
    <property type="term" value="F:diguanylate cyclase activity"/>
    <property type="evidence" value="ECO:0007669"/>
    <property type="project" value="UniProtKB-EC"/>
</dbReference>
<evidence type="ECO:0000256" key="3">
    <source>
        <dbReference type="ARBA" id="ARBA00012528"/>
    </source>
</evidence>
<dbReference type="GO" id="GO:1902201">
    <property type="term" value="P:negative regulation of bacterial-type flagellum-dependent cell motility"/>
    <property type="evidence" value="ECO:0007669"/>
    <property type="project" value="TreeGrafter"/>
</dbReference>
<dbReference type="PANTHER" id="PTHR45138">
    <property type="entry name" value="REGULATORY COMPONENTS OF SENSORY TRANSDUCTION SYSTEM"/>
    <property type="match status" value="1"/>
</dbReference>
<proteinExistence type="predicted"/>
<dbReference type="GO" id="GO:0043709">
    <property type="term" value="P:cell adhesion involved in single-species biofilm formation"/>
    <property type="evidence" value="ECO:0007669"/>
    <property type="project" value="TreeGrafter"/>
</dbReference>
<evidence type="ECO:0000259" key="7">
    <source>
        <dbReference type="PROSITE" id="PS50887"/>
    </source>
</evidence>
<dbReference type="SMART" id="SM00267">
    <property type="entry name" value="GGDEF"/>
    <property type="match status" value="1"/>
</dbReference>
<dbReference type="InterPro" id="IPR000160">
    <property type="entry name" value="GGDEF_dom"/>
</dbReference>
<feature type="transmembrane region" description="Helical" evidence="6">
    <location>
        <begin position="7"/>
        <end position="26"/>
    </location>
</feature>
<dbReference type="SUPFAM" id="SSF55073">
    <property type="entry name" value="Nucleotide cyclase"/>
    <property type="match status" value="1"/>
</dbReference>
<evidence type="ECO:0000256" key="6">
    <source>
        <dbReference type="SAM" id="Phobius"/>
    </source>
</evidence>
<evidence type="ECO:0000256" key="2">
    <source>
        <dbReference type="ARBA" id="ARBA00004665"/>
    </source>
</evidence>
<keyword evidence="6" id="KW-1133">Transmembrane helix</keyword>
<comment type="cofactor">
    <cofactor evidence="1">
        <name>Mg(2+)</name>
        <dbReference type="ChEBI" id="CHEBI:18420"/>
    </cofactor>
</comment>
<dbReference type="RefSeq" id="WP_181219602.1">
    <property type="nucleotide sequence ID" value="NZ_CP055538.1"/>
</dbReference>
<keyword evidence="4" id="KW-0547">Nucleotide-binding</keyword>
<dbReference type="Gene3D" id="3.30.450.20">
    <property type="entry name" value="PAS domain"/>
    <property type="match status" value="1"/>
</dbReference>
<dbReference type="NCBIfam" id="NF040885">
    <property type="entry name" value="diguan_DgcJ"/>
    <property type="match status" value="1"/>
</dbReference>
<keyword evidence="6" id="KW-0812">Transmembrane</keyword>
<organism evidence="8 9">
    <name type="scientific">Citrobacter freundii</name>
    <dbReference type="NCBI Taxonomy" id="546"/>
    <lineage>
        <taxon>Bacteria</taxon>
        <taxon>Pseudomonadati</taxon>
        <taxon>Pseudomonadota</taxon>
        <taxon>Gammaproteobacteria</taxon>
        <taxon>Enterobacterales</taxon>
        <taxon>Enterobacteriaceae</taxon>
        <taxon>Citrobacter</taxon>
        <taxon>Citrobacter freundii complex</taxon>
    </lineage>
</organism>
<feature type="domain" description="GGDEF" evidence="7">
    <location>
        <begin position="374"/>
        <end position="496"/>
    </location>
</feature>
<dbReference type="InterPro" id="IPR033420">
    <property type="entry name" value="GAPES1"/>
</dbReference>
<keyword evidence="6" id="KW-0472">Membrane</keyword>
<dbReference type="CDD" id="cd01949">
    <property type="entry name" value="GGDEF"/>
    <property type="match status" value="1"/>
</dbReference>
<dbReference type="GO" id="GO:0005886">
    <property type="term" value="C:plasma membrane"/>
    <property type="evidence" value="ECO:0007669"/>
    <property type="project" value="TreeGrafter"/>
</dbReference>
<evidence type="ECO:0000313" key="9">
    <source>
        <dbReference type="Proteomes" id="UP000510650"/>
    </source>
</evidence>
<dbReference type="EC" id="2.7.7.65" evidence="3"/>
<dbReference type="PROSITE" id="PS50887">
    <property type="entry name" value="GGDEF"/>
    <property type="match status" value="1"/>
</dbReference>
<evidence type="ECO:0000313" key="8">
    <source>
        <dbReference type="EMBL" id="QLO13842.1"/>
    </source>
</evidence>
<evidence type="ECO:0000256" key="4">
    <source>
        <dbReference type="ARBA" id="ARBA00023134"/>
    </source>
</evidence>
<dbReference type="Proteomes" id="UP000510650">
    <property type="component" value="Chromosome"/>
</dbReference>
<accession>A0AAE7KYN4</accession>
<evidence type="ECO:0000256" key="5">
    <source>
        <dbReference type="ARBA" id="ARBA00034247"/>
    </source>
</evidence>
<dbReference type="Gene3D" id="3.30.70.270">
    <property type="match status" value="1"/>
</dbReference>
<feature type="transmembrane region" description="Helical" evidence="6">
    <location>
        <begin position="305"/>
        <end position="327"/>
    </location>
</feature>
<keyword evidence="4" id="KW-0342">GTP-binding</keyword>